<reference evidence="2" key="1">
    <citation type="submission" date="2021-06" db="EMBL/GenBank/DDBJ databases">
        <authorList>
            <person name="Kallberg Y."/>
            <person name="Tangrot J."/>
            <person name="Rosling A."/>
        </authorList>
    </citation>
    <scope>NUCLEOTIDE SEQUENCE</scope>
    <source>
        <strain evidence="2">CL551</strain>
    </source>
</reference>
<proteinExistence type="predicted"/>
<dbReference type="PANTHER" id="PTHR11200">
    <property type="entry name" value="INOSITOL 5-PHOSPHATASE"/>
    <property type="match status" value="1"/>
</dbReference>
<comment type="caution">
    <text evidence="2">The sequence shown here is derived from an EMBL/GenBank/DDBJ whole genome shotgun (WGS) entry which is preliminary data.</text>
</comment>
<dbReference type="Proteomes" id="UP000789342">
    <property type="component" value="Unassembled WGS sequence"/>
</dbReference>
<dbReference type="EMBL" id="CAJVPV010002827">
    <property type="protein sequence ID" value="CAG8537029.1"/>
    <property type="molecule type" value="Genomic_DNA"/>
</dbReference>
<dbReference type="OrthoDB" id="2248459at2759"/>
<gene>
    <name evidence="2" type="ORF">AMORRO_LOCUS4945</name>
</gene>
<dbReference type="SMART" id="SM00128">
    <property type="entry name" value="IPPc"/>
    <property type="match status" value="1"/>
</dbReference>
<organism evidence="2 3">
    <name type="scientific">Acaulospora morrowiae</name>
    <dbReference type="NCBI Taxonomy" id="94023"/>
    <lineage>
        <taxon>Eukaryota</taxon>
        <taxon>Fungi</taxon>
        <taxon>Fungi incertae sedis</taxon>
        <taxon>Mucoromycota</taxon>
        <taxon>Glomeromycotina</taxon>
        <taxon>Glomeromycetes</taxon>
        <taxon>Diversisporales</taxon>
        <taxon>Acaulosporaceae</taxon>
        <taxon>Acaulospora</taxon>
    </lineage>
</organism>
<dbReference type="InterPro" id="IPR046985">
    <property type="entry name" value="IP5"/>
</dbReference>
<dbReference type="InterPro" id="IPR036691">
    <property type="entry name" value="Endo/exonu/phosph_ase_sf"/>
</dbReference>
<name>A0A9N9FIR8_9GLOM</name>
<evidence type="ECO:0000313" key="3">
    <source>
        <dbReference type="Proteomes" id="UP000789342"/>
    </source>
</evidence>
<accession>A0A9N9FIR8</accession>
<dbReference type="GO" id="GO:0004439">
    <property type="term" value="F:phosphatidylinositol-4,5-bisphosphate 5-phosphatase activity"/>
    <property type="evidence" value="ECO:0007669"/>
    <property type="project" value="TreeGrafter"/>
</dbReference>
<dbReference type="SUPFAM" id="SSF56219">
    <property type="entry name" value="DNase I-like"/>
    <property type="match status" value="1"/>
</dbReference>
<sequence length="441" mass="51144">AEGQIKVWDGLMGQDWIADEMSKYEQEYCDYRDIKVLICSWNIDASKPTDLERSHDAIKFLRLWFTSTKSPDIIVIGFQEIIDLESKKQTAKTILTKKKVEKQNAANLTQRYKAWHDKLVKAVREYATGGEQYEVISSDHLVGLFTCIFVKKSERGYIDHIDVAMKKTGLKGYHGNKGSIATRFVYEDSSICFVNCHLAAGQAQIKERNTDVGNILDNTEFPLRAVDESIFVHGGDGTMISDHEICFLSGDLNYRIDMSREDVLKAVKNKDYALLLEHDQLYKQFERNPGFRLRPFSEGRPNFAPTYKYNPGEDQYDTSEKKRTPAWCDRILYRGPNIAQEHYERYECNVSDHRPISGAFKLSIKTILKDKRFEVEEEVARAWGKNVEKEKTKIKEKFLKSCGFEHKMVSKTLKETNGNLRKAFDFLKNNGTDERVRRKRY</sequence>
<feature type="non-terminal residue" evidence="2">
    <location>
        <position position="441"/>
    </location>
</feature>
<dbReference type="Gene3D" id="3.60.10.10">
    <property type="entry name" value="Endonuclease/exonuclease/phosphatase"/>
    <property type="match status" value="1"/>
</dbReference>
<dbReference type="Pfam" id="PF22669">
    <property type="entry name" value="Exo_endo_phos2"/>
    <property type="match status" value="1"/>
</dbReference>
<protein>
    <submittedName>
        <fullName evidence="2">7644_t:CDS:1</fullName>
    </submittedName>
</protein>
<evidence type="ECO:0000313" key="2">
    <source>
        <dbReference type="EMBL" id="CAG8537029.1"/>
    </source>
</evidence>
<keyword evidence="3" id="KW-1185">Reference proteome</keyword>
<evidence type="ECO:0000259" key="1">
    <source>
        <dbReference type="SMART" id="SM00128"/>
    </source>
</evidence>
<feature type="domain" description="Inositol polyphosphate-related phosphatase" evidence="1">
    <location>
        <begin position="32"/>
        <end position="368"/>
    </location>
</feature>
<dbReference type="GO" id="GO:0046856">
    <property type="term" value="P:phosphatidylinositol dephosphorylation"/>
    <property type="evidence" value="ECO:0007669"/>
    <property type="project" value="InterPro"/>
</dbReference>
<dbReference type="AlphaFoldDB" id="A0A9N9FIR8"/>
<dbReference type="PANTHER" id="PTHR11200:SF240">
    <property type="entry name" value="INOSITOL POLYPHOSPHATE 5-PHOSPHATASE C9G1.10C-RELATED"/>
    <property type="match status" value="1"/>
</dbReference>
<dbReference type="InterPro" id="IPR000300">
    <property type="entry name" value="IPPc"/>
</dbReference>